<keyword evidence="2" id="KW-1185">Reference proteome</keyword>
<sequence length="424" mass="46463">RSFQDEKKLFVGDFLESGEVGGDLDGSELASLCASKHWYPEEKAVIVSCEPVPGGLASVKNGALNCVRFAIEIGGASTAQLILPRIALRSVSDISNLHGAQQNKGAGLDYMFSVPQIRSALQAHCPQLKVHDSLDALYDRPSLLKPLDLGLSQLTREFISYEDIPTTILAQPQNLSSFFQDYLDSNLPPEKRHYPVRVHLANTLFAWPAHEAGTSSLRSDFGKLLRTRDDVKALAASALYNLAKVYSLPLPSPRSDRSAAQTAESLVGMHLRTEKDARDSWSFFPGYDDQTAYFFAHLESLPTLPPPPGAPPGKKGRKLAYLATGLTATDSDVVRFRARAAELDTTVLLKRDLLDETEVAALNRLTWDQRALVDYEILLRAGTVLGIVESSFAWDVALRRAMAYTSSAQQQDISNSFTARPGTV</sequence>
<organism evidence="1 2">
    <name type="scientific">Cryphonectria parasitica (strain ATCC 38755 / EP155)</name>
    <dbReference type="NCBI Taxonomy" id="660469"/>
    <lineage>
        <taxon>Eukaryota</taxon>
        <taxon>Fungi</taxon>
        <taxon>Dikarya</taxon>
        <taxon>Ascomycota</taxon>
        <taxon>Pezizomycotina</taxon>
        <taxon>Sordariomycetes</taxon>
        <taxon>Sordariomycetidae</taxon>
        <taxon>Diaporthales</taxon>
        <taxon>Cryphonectriaceae</taxon>
        <taxon>Cryphonectria-Endothia species complex</taxon>
        <taxon>Cryphonectria</taxon>
    </lineage>
</organism>
<dbReference type="AlphaFoldDB" id="A0A9P4Y8Z1"/>
<dbReference type="CDD" id="cd11296">
    <property type="entry name" value="O-FucT_like"/>
    <property type="match status" value="1"/>
</dbReference>
<accession>A0A9P4Y8Z1</accession>
<protein>
    <submittedName>
        <fullName evidence="1">Uncharacterized protein</fullName>
    </submittedName>
</protein>
<proteinExistence type="predicted"/>
<comment type="caution">
    <text evidence="1">The sequence shown here is derived from an EMBL/GenBank/DDBJ whole genome shotgun (WGS) entry which is preliminary data.</text>
</comment>
<gene>
    <name evidence="1" type="ORF">M406DRAFT_239083</name>
</gene>
<dbReference type="RefSeq" id="XP_040779949.1">
    <property type="nucleotide sequence ID" value="XM_040916084.1"/>
</dbReference>
<dbReference type="EMBL" id="MU032345">
    <property type="protein sequence ID" value="KAF3768988.1"/>
    <property type="molecule type" value="Genomic_DNA"/>
</dbReference>
<dbReference type="OrthoDB" id="20368at2759"/>
<dbReference type="Proteomes" id="UP000803844">
    <property type="component" value="Unassembled WGS sequence"/>
</dbReference>
<reference evidence="1" key="1">
    <citation type="journal article" date="2020" name="Phytopathology">
        <title>Genome sequence of the chestnut blight fungus Cryphonectria parasitica EP155: A fundamental resource for an archetypical invasive plant pathogen.</title>
        <authorList>
            <person name="Crouch J.A."/>
            <person name="Dawe A."/>
            <person name="Aerts A."/>
            <person name="Barry K."/>
            <person name="Churchill A.C.L."/>
            <person name="Grimwood J."/>
            <person name="Hillman B."/>
            <person name="Milgroom M.G."/>
            <person name="Pangilinan J."/>
            <person name="Smith M."/>
            <person name="Salamov A."/>
            <person name="Schmutz J."/>
            <person name="Yadav J."/>
            <person name="Grigoriev I.V."/>
            <person name="Nuss D."/>
        </authorList>
    </citation>
    <scope>NUCLEOTIDE SEQUENCE</scope>
    <source>
        <strain evidence="1">EP155</strain>
    </source>
</reference>
<feature type="non-terminal residue" evidence="1">
    <location>
        <position position="424"/>
    </location>
</feature>
<feature type="non-terminal residue" evidence="1">
    <location>
        <position position="1"/>
    </location>
</feature>
<evidence type="ECO:0000313" key="1">
    <source>
        <dbReference type="EMBL" id="KAF3768988.1"/>
    </source>
</evidence>
<dbReference type="GeneID" id="63833213"/>
<name>A0A9P4Y8Z1_CRYP1</name>
<evidence type="ECO:0000313" key="2">
    <source>
        <dbReference type="Proteomes" id="UP000803844"/>
    </source>
</evidence>